<dbReference type="Pfam" id="PF00440">
    <property type="entry name" value="TetR_N"/>
    <property type="match status" value="1"/>
</dbReference>
<proteinExistence type="predicted"/>
<dbReference type="EMBL" id="CADCUG010000096">
    <property type="protein sequence ID" value="CAA9340459.1"/>
    <property type="molecule type" value="Genomic_DNA"/>
</dbReference>
<evidence type="ECO:0000256" key="1">
    <source>
        <dbReference type="ARBA" id="ARBA00023015"/>
    </source>
</evidence>
<feature type="domain" description="HTH tetR-type" evidence="5">
    <location>
        <begin position="9"/>
        <end position="69"/>
    </location>
</feature>
<evidence type="ECO:0000313" key="6">
    <source>
        <dbReference type="EMBL" id="CAA9340459.1"/>
    </source>
</evidence>
<name>A0A6J4LTL3_9ACTN</name>
<keyword evidence="2 4" id="KW-0238">DNA-binding</keyword>
<evidence type="ECO:0000256" key="2">
    <source>
        <dbReference type="ARBA" id="ARBA00023125"/>
    </source>
</evidence>
<organism evidence="6">
    <name type="scientific">uncultured Nocardioidaceae bacterium</name>
    <dbReference type="NCBI Taxonomy" id="253824"/>
    <lineage>
        <taxon>Bacteria</taxon>
        <taxon>Bacillati</taxon>
        <taxon>Actinomycetota</taxon>
        <taxon>Actinomycetes</taxon>
        <taxon>Propionibacteriales</taxon>
        <taxon>Nocardioidaceae</taxon>
        <taxon>environmental samples</taxon>
    </lineage>
</organism>
<dbReference type="PANTHER" id="PTHR30055">
    <property type="entry name" value="HTH-TYPE TRANSCRIPTIONAL REGULATOR RUTR"/>
    <property type="match status" value="1"/>
</dbReference>
<accession>A0A6J4LTL3</accession>
<dbReference type="GO" id="GO:0000976">
    <property type="term" value="F:transcription cis-regulatory region binding"/>
    <property type="evidence" value="ECO:0007669"/>
    <property type="project" value="TreeGrafter"/>
</dbReference>
<dbReference type="InterPro" id="IPR009057">
    <property type="entry name" value="Homeodomain-like_sf"/>
</dbReference>
<evidence type="ECO:0000256" key="3">
    <source>
        <dbReference type="ARBA" id="ARBA00023163"/>
    </source>
</evidence>
<dbReference type="Gene3D" id="1.10.357.10">
    <property type="entry name" value="Tetracycline Repressor, domain 2"/>
    <property type="match status" value="1"/>
</dbReference>
<dbReference type="InterPro" id="IPR001647">
    <property type="entry name" value="HTH_TetR"/>
</dbReference>
<gene>
    <name evidence="6" type="ORF">AVDCRST_MAG29-1450</name>
</gene>
<dbReference type="GO" id="GO:0003700">
    <property type="term" value="F:DNA-binding transcription factor activity"/>
    <property type="evidence" value="ECO:0007669"/>
    <property type="project" value="TreeGrafter"/>
</dbReference>
<dbReference type="PRINTS" id="PR00455">
    <property type="entry name" value="HTHTETR"/>
</dbReference>
<sequence>MRAPGHRAGLTHGAVVATARELLLESGLDGLTMRALARRLDVAPNALYSHVANKTGLLDEVLDDLLAAVAAPEPKTADPSAELAKLLSSTYEVLTCSPQLVGLYLTRQGAQGPHAVRLGEAMDALLTETGVHSVADARRALIIHTIGSAAFATSATADQRSRRLSEVDARHLFERSLRWLLVGIAQDLGDRRASG</sequence>
<feature type="DNA-binding region" description="H-T-H motif" evidence="4">
    <location>
        <begin position="32"/>
        <end position="51"/>
    </location>
</feature>
<dbReference type="SUPFAM" id="SSF48498">
    <property type="entry name" value="Tetracyclin repressor-like, C-terminal domain"/>
    <property type="match status" value="1"/>
</dbReference>
<dbReference type="SUPFAM" id="SSF46689">
    <property type="entry name" value="Homeodomain-like"/>
    <property type="match status" value="1"/>
</dbReference>
<dbReference type="PANTHER" id="PTHR30055:SF151">
    <property type="entry name" value="TRANSCRIPTIONAL REGULATORY PROTEIN"/>
    <property type="match status" value="1"/>
</dbReference>
<keyword evidence="3" id="KW-0804">Transcription</keyword>
<keyword evidence="1" id="KW-0805">Transcription regulation</keyword>
<dbReference type="PROSITE" id="PS50977">
    <property type="entry name" value="HTH_TETR_2"/>
    <property type="match status" value="1"/>
</dbReference>
<reference evidence="6" key="1">
    <citation type="submission" date="2020-02" db="EMBL/GenBank/DDBJ databases">
        <authorList>
            <person name="Meier V. D."/>
        </authorList>
    </citation>
    <scope>NUCLEOTIDE SEQUENCE</scope>
    <source>
        <strain evidence="6">AVDCRST_MAG29</strain>
    </source>
</reference>
<dbReference type="InterPro" id="IPR036271">
    <property type="entry name" value="Tet_transcr_reg_TetR-rel_C_sf"/>
</dbReference>
<dbReference type="InterPro" id="IPR050109">
    <property type="entry name" value="HTH-type_TetR-like_transc_reg"/>
</dbReference>
<evidence type="ECO:0000256" key="4">
    <source>
        <dbReference type="PROSITE-ProRule" id="PRU00335"/>
    </source>
</evidence>
<evidence type="ECO:0000259" key="5">
    <source>
        <dbReference type="PROSITE" id="PS50977"/>
    </source>
</evidence>
<dbReference type="AlphaFoldDB" id="A0A6J4LTL3"/>
<protein>
    <recommendedName>
        <fullName evidence="5">HTH tetR-type domain-containing protein</fullName>
    </recommendedName>
</protein>